<feature type="coiled-coil region" evidence="4">
    <location>
        <begin position="32"/>
        <end position="59"/>
    </location>
</feature>
<keyword evidence="6" id="KW-1185">Reference proteome</keyword>
<dbReference type="EMBL" id="JBBKTX010000003">
    <property type="protein sequence ID" value="MFK4751544.1"/>
    <property type="molecule type" value="Genomic_DNA"/>
</dbReference>
<keyword evidence="2" id="KW-0813">Transport</keyword>
<evidence type="ECO:0000313" key="6">
    <source>
        <dbReference type="Proteomes" id="UP001620597"/>
    </source>
</evidence>
<dbReference type="Pfam" id="PF01813">
    <property type="entry name" value="ATP-synt_D"/>
    <property type="match status" value="1"/>
</dbReference>
<protein>
    <submittedName>
        <fullName evidence="5">V-type ATP synthase subunit D</fullName>
    </submittedName>
</protein>
<keyword evidence="4" id="KW-0175">Coiled coil</keyword>
<organism evidence="5 6">
    <name type="scientific">Oceanobacter antarcticus</name>
    <dbReference type="NCBI Taxonomy" id="3133425"/>
    <lineage>
        <taxon>Bacteria</taxon>
        <taxon>Pseudomonadati</taxon>
        <taxon>Pseudomonadota</taxon>
        <taxon>Gammaproteobacteria</taxon>
        <taxon>Oceanospirillales</taxon>
        <taxon>Oceanospirillaceae</taxon>
        <taxon>Oceanobacter</taxon>
    </lineage>
</organism>
<dbReference type="RefSeq" id="WP_416204989.1">
    <property type="nucleotide sequence ID" value="NZ_JBBKTX010000003.1"/>
</dbReference>
<evidence type="ECO:0000256" key="3">
    <source>
        <dbReference type="ARBA" id="ARBA00023065"/>
    </source>
</evidence>
<comment type="caution">
    <text evidence="5">The sequence shown here is derived from an EMBL/GenBank/DDBJ whole genome shotgun (WGS) entry which is preliminary data.</text>
</comment>
<accession>A0ABW8NF35</accession>
<evidence type="ECO:0000313" key="5">
    <source>
        <dbReference type="EMBL" id="MFK4751544.1"/>
    </source>
</evidence>
<proteinExistence type="inferred from homology"/>
<evidence type="ECO:0000256" key="1">
    <source>
        <dbReference type="ARBA" id="ARBA00005850"/>
    </source>
</evidence>
<evidence type="ECO:0000256" key="2">
    <source>
        <dbReference type="ARBA" id="ARBA00022448"/>
    </source>
</evidence>
<evidence type="ECO:0000256" key="4">
    <source>
        <dbReference type="SAM" id="Coils"/>
    </source>
</evidence>
<sequence>MARLLLSKATLSAQRQKLAAYQRFLPALDMKRQQLQGAIKQVEAQLQQQQQQQRQLEQRIAEQMPMLAETSIDLQGLCSVSRLRLQRRNVVGVWINELGDIEFDLVDIPLMAKPHWVAPLQQWLKEGMTLDVRQQLLQQQQIAMAAALRKVTQRVNLFDKVLIPDTRSNIRRIGIYLDDKERESVVTSKIAKNKRQAAGGL</sequence>
<name>A0ABW8NF35_9GAMM</name>
<keyword evidence="3" id="KW-0406">Ion transport</keyword>
<dbReference type="PANTHER" id="PTHR11671">
    <property type="entry name" value="V-TYPE ATP SYNTHASE SUBUNIT D"/>
    <property type="match status" value="1"/>
</dbReference>
<comment type="similarity">
    <text evidence="1">Belongs to the V-ATPase D subunit family.</text>
</comment>
<dbReference type="NCBIfam" id="TIGR00309">
    <property type="entry name" value="V_ATPase_subD"/>
    <property type="match status" value="1"/>
</dbReference>
<gene>
    <name evidence="5" type="ORF">WG929_03880</name>
</gene>
<dbReference type="Proteomes" id="UP001620597">
    <property type="component" value="Unassembled WGS sequence"/>
</dbReference>
<dbReference type="InterPro" id="IPR002699">
    <property type="entry name" value="V_ATPase_D"/>
</dbReference>
<dbReference type="Gene3D" id="1.10.287.3240">
    <property type="match status" value="1"/>
</dbReference>
<reference evidence="5 6" key="1">
    <citation type="submission" date="2024-03" db="EMBL/GenBank/DDBJ databases">
        <title>High-quality draft genome sequence of Oceanobacter sp. wDCs-4.</title>
        <authorList>
            <person name="Dong C."/>
        </authorList>
    </citation>
    <scope>NUCLEOTIDE SEQUENCE [LARGE SCALE GENOMIC DNA]</scope>
    <source>
        <strain evidence="6">wDCs-4</strain>
    </source>
</reference>